<evidence type="ECO:0000313" key="2">
    <source>
        <dbReference type="EMBL" id="GMI39906.1"/>
    </source>
</evidence>
<evidence type="ECO:0000313" key="3">
    <source>
        <dbReference type="Proteomes" id="UP001165060"/>
    </source>
</evidence>
<feature type="non-terminal residue" evidence="2">
    <location>
        <position position="194"/>
    </location>
</feature>
<reference evidence="2 3" key="1">
    <citation type="journal article" date="2023" name="Commun. Biol.">
        <title>Genome analysis of Parmales, the sister group of diatoms, reveals the evolutionary specialization of diatoms from phago-mixotrophs to photoautotrophs.</title>
        <authorList>
            <person name="Ban H."/>
            <person name="Sato S."/>
            <person name="Yoshikawa S."/>
            <person name="Yamada K."/>
            <person name="Nakamura Y."/>
            <person name="Ichinomiya M."/>
            <person name="Sato N."/>
            <person name="Blanc-Mathieu R."/>
            <person name="Endo H."/>
            <person name="Kuwata A."/>
            <person name="Ogata H."/>
        </authorList>
    </citation>
    <scope>NUCLEOTIDE SEQUENCE [LARGE SCALE GENOMIC DNA]</scope>
</reference>
<keyword evidence="3" id="KW-1185">Reference proteome</keyword>
<comment type="caution">
    <text evidence="2">The sequence shown here is derived from an EMBL/GenBank/DDBJ whole genome shotgun (WGS) entry which is preliminary data.</text>
</comment>
<proteinExistence type="predicted"/>
<accession>A0ABQ6N3R9</accession>
<protein>
    <submittedName>
        <fullName evidence="2">Uncharacterized protein</fullName>
    </submittedName>
</protein>
<organism evidence="2 3">
    <name type="scientific">Tetraparma gracilis</name>
    <dbReference type="NCBI Taxonomy" id="2962635"/>
    <lineage>
        <taxon>Eukaryota</taxon>
        <taxon>Sar</taxon>
        <taxon>Stramenopiles</taxon>
        <taxon>Ochrophyta</taxon>
        <taxon>Bolidophyceae</taxon>
        <taxon>Parmales</taxon>
        <taxon>Triparmaceae</taxon>
        <taxon>Tetraparma</taxon>
    </lineage>
</organism>
<feature type="non-terminal residue" evidence="2">
    <location>
        <position position="1"/>
    </location>
</feature>
<dbReference type="Proteomes" id="UP001165060">
    <property type="component" value="Unassembled WGS sequence"/>
</dbReference>
<feature type="region of interest" description="Disordered" evidence="1">
    <location>
        <begin position="1"/>
        <end position="45"/>
    </location>
</feature>
<sequence length="194" mass="21085">EAVRPASPAGRATAELGADGPDFSPAHRYAAVPGGAGEAPPFALDPSLREDVRSANGEYFSLKRIDAYISQRPVFSRAQCADIIDEIDASVEEKGGFGSYVFAKKTLHCYDHPALKELVQTVSEGLRERAADLYGGAEFEWTKTEEPHVVSYETQEEAARLQREGGEEFASVPYHTDNAEVTFIAALSEPGEDF</sequence>
<gene>
    <name evidence="2" type="ORF">TeGR_g239</name>
</gene>
<name>A0ABQ6N3R9_9STRA</name>
<feature type="compositionally biased region" description="Low complexity" evidence="1">
    <location>
        <begin position="30"/>
        <end position="42"/>
    </location>
</feature>
<dbReference type="EMBL" id="BRYB01000897">
    <property type="protein sequence ID" value="GMI39906.1"/>
    <property type="molecule type" value="Genomic_DNA"/>
</dbReference>
<evidence type="ECO:0000256" key="1">
    <source>
        <dbReference type="SAM" id="MobiDB-lite"/>
    </source>
</evidence>